<sequence length="103" mass="11207">MGAQPFGAIAQPQEAVCAGYNFQIVYHPGKQSGKPNALSCQADHTDIPPIPQSMLPKPIFANIAMVTPKKELQQQIESSLDQDKSLEEILTFLQNESKAPTSI</sequence>
<organism evidence="2 3">
    <name type="scientific">Rhizoctonia solani</name>
    <dbReference type="NCBI Taxonomy" id="456999"/>
    <lineage>
        <taxon>Eukaryota</taxon>
        <taxon>Fungi</taxon>
        <taxon>Dikarya</taxon>
        <taxon>Basidiomycota</taxon>
        <taxon>Agaricomycotina</taxon>
        <taxon>Agaricomycetes</taxon>
        <taxon>Cantharellales</taxon>
        <taxon>Ceratobasidiaceae</taxon>
        <taxon>Rhizoctonia</taxon>
    </lineage>
</organism>
<protein>
    <submittedName>
        <fullName evidence="2">Uncharacterized protein</fullName>
    </submittedName>
</protein>
<evidence type="ECO:0000256" key="1">
    <source>
        <dbReference type="SAM" id="MobiDB-lite"/>
    </source>
</evidence>
<name>A0A8H7I2W4_9AGAM</name>
<evidence type="ECO:0000313" key="2">
    <source>
        <dbReference type="EMBL" id="KAF8748297.1"/>
    </source>
</evidence>
<dbReference type="AlphaFoldDB" id="A0A8H7I2W4"/>
<feature type="region of interest" description="Disordered" evidence="1">
    <location>
        <begin position="31"/>
        <end position="51"/>
    </location>
</feature>
<accession>A0A8H7I2W4</accession>
<comment type="caution">
    <text evidence="2">The sequence shown here is derived from an EMBL/GenBank/DDBJ whole genome shotgun (WGS) entry which is preliminary data.</text>
</comment>
<dbReference type="Proteomes" id="UP000614334">
    <property type="component" value="Unassembled WGS sequence"/>
</dbReference>
<proteinExistence type="predicted"/>
<dbReference type="EMBL" id="JACYCF010000043">
    <property type="protein sequence ID" value="KAF8748297.1"/>
    <property type="molecule type" value="Genomic_DNA"/>
</dbReference>
<evidence type="ECO:0000313" key="3">
    <source>
        <dbReference type="Proteomes" id="UP000614334"/>
    </source>
</evidence>
<reference evidence="2" key="1">
    <citation type="submission" date="2020-09" db="EMBL/GenBank/DDBJ databases">
        <title>Comparative genome analyses of four rice-infecting Rhizoctonia solani isolates reveal extensive enrichment of homogalacturonan modification genes.</title>
        <authorList>
            <person name="Lee D.-Y."/>
            <person name="Jeon J."/>
            <person name="Kim K.-T."/>
            <person name="Cheong K."/>
            <person name="Song H."/>
            <person name="Choi G."/>
            <person name="Ko J."/>
            <person name="Opiyo S.O."/>
            <person name="Zuo S."/>
            <person name="Madhav S."/>
            <person name="Lee Y.-H."/>
            <person name="Wang G.-L."/>
        </authorList>
    </citation>
    <scope>NUCLEOTIDE SEQUENCE</scope>
    <source>
        <strain evidence="2">AG1-IA B2</strain>
    </source>
</reference>
<gene>
    <name evidence="2" type="ORF">RHS01_10953</name>
</gene>